<evidence type="ECO:0000313" key="14">
    <source>
        <dbReference type="RefSeq" id="XP_060546731.1"/>
    </source>
</evidence>
<keyword evidence="6" id="KW-0285">Flavoprotein</keyword>
<dbReference type="Pfam" id="PF01593">
    <property type="entry name" value="Amino_oxidase"/>
    <property type="match status" value="1"/>
</dbReference>
<dbReference type="EC" id="1.4.3.2" evidence="4"/>
<evidence type="ECO:0000256" key="3">
    <source>
        <dbReference type="ARBA" id="ARBA00005465"/>
    </source>
</evidence>
<evidence type="ECO:0000256" key="7">
    <source>
        <dbReference type="ARBA" id="ARBA00022827"/>
    </source>
</evidence>
<evidence type="ECO:0000256" key="10">
    <source>
        <dbReference type="ARBA" id="ARBA00023180"/>
    </source>
</evidence>
<evidence type="ECO:0000256" key="4">
    <source>
        <dbReference type="ARBA" id="ARBA00012806"/>
    </source>
</evidence>
<dbReference type="PANTHER" id="PTHR10742:SF355">
    <property type="entry name" value="AMINE OXIDASE"/>
    <property type="match status" value="1"/>
</dbReference>
<accession>A0ABM3ZED0</accession>
<organism evidence="13 14">
    <name type="scientific">Pantherophis guttatus</name>
    <name type="common">Corn snake</name>
    <name type="synonym">Elaphe guttata</name>
    <dbReference type="NCBI Taxonomy" id="94885"/>
    <lineage>
        <taxon>Eukaryota</taxon>
        <taxon>Metazoa</taxon>
        <taxon>Chordata</taxon>
        <taxon>Craniata</taxon>
        <taxon>Vertebrata</taxon>
        <taxon>Euteleostomi</taxon>
        <taxon>Lepidosauria</taxon>
        <taxon>Squamata</taxon>
        <taxon>Bifurcata</taxon>
        <taxon>Unidentata</taxon>
        <taxon>Episquamata</taxon>
        <taxon>Toxicofera</taxon>
        <taxon>Serpentes</taxon>
        <taxon>Colubroidea</taxon>
        <taxon>Colubridae</taxon>
        <taxon>Colubrinae</taxon>
        <taxon>Pantherophis</taxon>
    </lineage>
</organism>
<dbReference type="InterPro" id="IPR036188">
    <property type="entry name" value="FAD/NAD-bd_sf"/>
</dbReference>
<keyword evidence="7" id="KW-0274">FAD</keyword>
<evidence type="ECO:0000256" key="5">
    <source>
        <dbReference type="ARBA" id="ARBA00022525"/>
    </source>
</evidence>
<keyword evidence="10" id="KW-0325">Glycoprotein</keyword>
<gene>
    <name evidence="14" type="primary">LOC117657885</name>
</gene>
<keyword evidence="13" id="KW-1185">Reference proteome</keyword>
<name>A0ABM3ZED0_PANGU</name>
<comment type="similarity">
    <text evidence="3">Belongs to the flavin monoamine oxidase family. FIG1 subfamily.</text>
</comment>
<dbReference type="RefSeq" id="XP_060546731.1">
    <property type="nucleotide sequence ID" value="XM_060690748.1"/>
</dbReference>
<keyword evidence="9" id="KW-1015">Disulfide bond</keyword>
<dbReference type="Gene3D" id="3.90.660.10">
    <property type="match status" value="2"/>
</dbReference>
<evidence type="ECO:0000256" key="9">
    <source>
        <dbReference type="ARBA" id="ARBA00023157"/>
    </source>
</evidence>
<keyword evidence="8" id="KW-0560">Oxidoreductase</keyword>
<dbReference type="Gene3D" id="1.10.405.10">
    <property type="entry name" value="Guanine Nucleotide Dissociation Inhibitor, domain 1"/>
    <property type="match status" value="1"/>
</dbReference>
<feature type="signal peptide" evidence="11">
    <location>
        <begin position="1"/>
        <end position="19"/>
    </location>
</feature>
<sequence length="250" mass="28840">MKVFFIFSVLFLAALGSCADDRSPLEECFKEDDYEEFLEIARNGLKQTSNPKHVVVVGAGMAGLSAAYVLAGAGHKVTVLEASERVGGRVTTYRNDIEGWYVNLGPMRLPERHRIIREYIRKFGLRLNEFFQENENAWYFIKNIRKRVWEVKKDPSVFKYPVKPSEEGKSASQLYRESLKKVIEELKRTNCSYIMNKYDTYSTKEYLIKEGNLSRGAVDMIGDLLNEDSGYYISFIESLKSDDIFSNEKR</sequence>
<comment type="cofactor">
    <cofactor evidence="1">
        <name>FAD</name>
        <dbReference type="ChEBI" id="CHEBI:57692"/>
    </cofactor>
</comment>
<proteinExistence type="inferred from homology"/>
<reference evidence="14" key="1">
    <citation type="submission" date="2025-08" db="UniProtKB">
        <authorList>
            <consortium name="RefSeq"/>
        </authorList>
    </citation>
    <scope>IDENTIFICATION</scope>
    <source>
        <tissue evidence="14">Blood</tissue>
    </source>
</reference>
<evidence type="ECO:0000256" key="8">
    <source>
        <dbReference type="ARBA" id="ARBA00023002"/>
    </source>
</evidence>
<dbReference type="GeneID" id="117657885"/>
<evidence type="ECO:0000256" key="1">
    <source>
        <dbReference type="ARBA" id="ARBA00001974"/>
    </source>
</evidence>
<evidence type="ECO:0000256" key="11">
    <source>
        <dbReference type="SAM" id="SignalP"/>
    </source>
</evidence>
<dbReference type="SUPFAM" id="SSF51905">
    <property type="entry name" value="FAD/NAD(P)-binding domain"/>
    <property type="match status" value="1"/>
</dbReference>
<feature type="domain" description="Amine oxidase" evidence="12">
    <location>
        <begin position="61"/>
        <end position="241"/>
    </location>
</feature>
<evidence type="ECO:0000313" key="13">
    <source>
        <dbReference type="Proteomes" id="UP001652622"/>
    </source>
</evidence>
<evidence type="ECO:0000256" key="2">
    <source>
        <dbReference type="ARBA" id="ARBA00004613"/>
    </source>
</evidence>
<comment type="subcellular location">
    <subcellularLocation>
        <location evidence="2">Secreted</location>
    </subcellularLocation>
</comment>
<dbReference type="InterPro" id="IPR050281">
    <property type="entry name" value="Flavin_monoamine_oxidase"/>
</dbReference>
<dbReference type="PROSITE" id="PS51257">
    <property type="entry name" value="PROKAR_LIPOPROTEIN"/>
    <property type="match status" value="1"/>
</dbReference>
<protein>
    <recommendedName>
        <fullName evidence="4">L-amino-acid oxidase</fullName>
        <ecNumber evidence="4">1.4.3.2</ecNumber>
    </recommendedName>
</protein>
<dbReference type="Proteomes" id="UP001652622">
    <property type="component" value="Unplaced"/>
</dbReference>
<keyword evidence="11" id="KW-0732">Signal</keyword>
<evidence type="ECO:0000259" key="12">
    <source>
        <dbReference type="Pfam" id="PF01593"/>
    </source>
</evidence>
<dbReference type="PANTHER" id="PTHR10742">
    <property type="entry name" value="FLAVIN MONOAMINE OXIDASE"/>
    <property type="match status" value="1"/>
</dbReference>
<dbReference type="InterPro" id="IPR002937">
    <property type="entry name" value="Amino_oxidase"/>
</dbReference>
<feature type="chain" id="PRO_5046057409" description="L-amino-acid oxidase" evidence="11">
    <location>
        <begin position="20"/>
        <end position="250"/>
    </location>
</feature>
<keyword evidence="5" id="KW-0964">Secreted</keyword>
<evidence type="ECO:0000256" key="6">
    <source>
        <dbReference type="ARBA" id="ARBA00022630"/>
    </source>
</evidence>